<evidence type="ECO:0008006" key="3">
    <source>
        <dbReference type="Google" id="ProtNLM"/>
    </source>
</evidence>
<evidence type="ECO:0000313" key="2">
    <source>
        <dbReference type="Proteomes" id="UP000268313"/>
    </source>
</evidence>
<dbReference type="PANTHER" id="PTHR12697">
    <property type="entry name" value="PBS LYASE HEAT-LIKE PROTEIN"/>
    <property type="match status" value="1"/>
</dbReference>
<dbReference type="SMART" id="SM00567">
    <property type="entry name" value="EZ_HEAT"/>
    <property type="match status" value="4"/>
</dbReference>
<dbReference type="InterPro" id="IPR004155">
    <property type="entry name" value="PBS_lyase_HEAT"/>
</dbReference>
<dbReference type="AlphaFoldDB" id="A0A3A8KGG0"/>
<dbReference type="InterPro" id="IPR011989">
    <property type="entry name" value="ARM-like"/>
</dbReference>
<name>A0A3A8KGG0_9BACT</name>
<organism evidence="1 2">
    <name type="scientific">Corallococcus carmarthensis</name>
    <dbReference type="NCBI Taxonomy" id="2316728"/>
    <lineage>
        <taxon>Bacteria</taxon>
        <taxon>Pseudomonadati</taxon>
        <taxon>Myxococcota</taxon>
        <taxon>Myxococcia</taxon>
        <taxon>Myxococcales</taxon>
        <taxon>Cystobacterineae</taxon>
        <taxon>Myxococcaceae</taxon>
        <taxon>Corallococcus</taxon>
    </lineage>
</organism>
<dbReference type="Proteomes" id="UP000268313">
    <property type="component" value="Unassembled WGS sequence"/>
</dbReference>
<dbReference type="EMBL" id="RAWE01000005">
    <property type="protein sequence ID" value="RKH07223.1"/>
    <property type="molecule type" value="Genomic_DNA"/>
</dbReference>
<dbReference type="GO" id="GO:0016491">
    <property type="term" value="F:oxidoreductase activity"/>
    <property type="evidence" value="ECO:0007669"/>
    <property type="project" value="TreeGrafter"/>
</dbReference>
<dbReference type="SUPFAM" id="SSF48371">
    <property type="entry name" value="ARM repeat"/>
    <property type="match status" value="1"/>
</dbReference>
<dbReference type="InterPro" id="IPR016024">
    <property type="entry name" value="ARM-type_fold"/>
</dbReference>
<gene>
    <name evidence="1" type="ORF">D7X32_02420</name>
</gene>
<dbReference type="Pfam" id="PF13646">
    <property type="entry name" value="HEAT_2"/>
    <property type="match status" value="2"/>
</dbReference>
<dbReference type="Gene3D" id="1.25.10.10">
    <property type="entry name" value="Leucine-rich Repeat Variant"/>
    <property type="match status" value="1"/>
</dbReference>
<sequence length="279" mass="30483">MTRGGLLTEAWRVAHDPDEQDPAVEALVAVALQGVPEASEAWEAIYALHRMGGETVFAAASALLCSRSPHERARGGDILAQLERPSDVRSRAADRMLPLLLEEQDAQVLQSLILGLGHLGDARVPEAIKPFRDHPAPRVRAAVLLSHRRTSDEEPLPMLLAFADDPDEGVRGQAMAHLRTLPPEVDTPGLRALLVRRMDDVSPVLRAEAVLLLAYRKDPRALEPLRKALRRSRVREEFVEAAGALGDPSLLPALRALEGQRQDDLPFTRTLAQAIAALV</sequence>
<evidence type="ECO:0000313" key="1">
    <source>
        <dbReference type="EMBL" id="RKH07223.1"/>
    </source>
</evidence>
<protein>
    <recommendedName>
        <fullName evidence="3">HEAT repeat domain-containing protein</fullName>
    </recommendedName>
</protein>
<keyword evidence="2" id="KW-1185">Reference proteome</keyword>
<reference evidence="2" key="1">
    <citation type="submission" date="2018-09" db="EMBL/GenBank/DDBJ databases">
        <authorList>
            <person name="Livingstone P.G."/>
            <person name="Whitworth D.E."/>
        </authorList>
    </citation>
    <scope>NUCLEOTIDE SEQUENCE [LARGE SCALE GENOMIC DNA]</scope>
    <source>
        <strain evidence="2">CA043D</strain>
    </source>
</reference>
<proteinExistence type="predicted"/>
<accession>A0A3A8KGG0</accession>
<dbReference type="PANTHER" id="PTHR12697:SF5">
    <property type="entry name" value="DEOXYHYPUSINE HYDROXYLASE"/>
    <property type="match status" value="1"/>
</dbReference>
<comment type="caution">
    <text evidence="1">The sequence shown here is derived from an EMBL/GenBank/DDBJ whole genome shotgun (WGS) entry which is preliminary data.</text>
</comment>